<dbReference type="EMBL" id="DS028101">
    <property type="protein sequence ID" value="KMP10214.1"/>
    <property type="molecule type" value="Genomic_DNA"/>
</dbReference>
<reference evidence="3" key="1">
    <citation type="journal article" date="2010" name="Genome Res.">
        <title>Population genomic sequencing of Coccidioides fungi reveals recent hybridization and transposon control.</title>
        <authorList>
            <person name="Neafsey D.E."/>
            <person name="Barker B.M."/>
            <person name="Sharpton T.J."/>
            <person name="Stajich J.E."/>
            <person name="Park D.J."/>
            <person name="Whiston E."/>
            <person name="Hung C.-Y."/>
            <person name="McMahan C."/>
            <person name="White J."/>
            <person name="Sykes S."/>
            <person name="Heiman D."/>
            <person name="Young S."/>
            <person name="Zeng Q."/>
            <person name="Abouelleil A."/>
            <person name="Aftuck L."/>
            <person name="Bessette D."/>
            <person name="Brown A."/>
            <person name="FitzGerald M."/>
            <person name="Lui A."/>
            <person name="Macdonald J.P."/>
            <person name="Priest M."/>
            <person name="Orbach M.J."/>
            <person name="Galgiani J.N."/>
            <person name="Kirkland T.N."/>
            <person name="Cole G.T."/>
            <person name="Birren B.W."/>
            <person name="Henn M.R."/>
            <person name="Taylor J.W."/>
            <person name="Rounsley S.D."/>
        </authorList>
    </citation>
    <scope>NUCLEOTIDE SEQUENCE [LARGE SCALE GENOMIC DNA]</scope>
    <source>
        <strain evidence="3">RMSCC 2394</strain>
    </source>
</reference>
<sequence>MATVQITRFTGTAFITQDMEEVSRWYQAGKTQYSPEENSTTANKMDPSQRLNPSPPLLRKRASTQALREDKEPKKRERSDQTEEELSLREVLDKMRRKGPNYIQKRPRQVCRSYCCRCKESTRNNGECNMYGHELIACVECVYETTKKREDAKLKKSGETEQGIEQRM</sequence>
<dbReference type="Proteomes" id="UP000054565">
    <property type="component" value="Unassembled WGS sequence"/>
</dbReference>
<name>A0A0J6YSE4_COCIT</name>
<organism evidence="2 3">
    <name type="scientific">Coccidioides immitis RMSCC 2394</name>
    <dbReference type="NCBI Taxonomy" id="404692"/>
    <lineage>
        <taxon>Eukaryota</taxon>
        <taxon>Fungi</taxon>
        <taxon>Dikarya</taxon>
        <taxon>Ascomycota</taxon>
        <taxon>Pezizomycotina</taxon>
        <taxon>Eurotiomycetes</taxon>
        <taxon>Eurotiomycetidae</taxon>
        <taxon>Onygenales</taxon>
        <taxon>Onygenaceae</taxon>
        <taxon>Coccidioides</taxon>
    </lineage>
</organism>
<evidence type="ECO:0000256" key="1">
    <source>
        <dbReference type="SAM" id="MobiDB-lite"/>
    </source>
</evidence>
<accession>A0A0J6YSE4</accession>
<dbReference type="AlphaFoldDB" id="A0A0J6YSE4"/>
<evidence type="ECO:0000313" key="3">
    <source>
        <dbReference type="Proteomes" id="UP000054565"/>
    </source>
</evidence>
<proteinExistence type="predicted"/>
<gene>
    <name evidence="2" type="ORF">CIRG_09895</name>
</gene>
<evidence type="ECO:0000313" key="2">
    <source>
        <dbReference type="EMBL" id="KMP10214.1"/>
    </source>
</evidence>
<feature type="compositionally biased region" description="Polar residues" evidence="1">
    <location>
        <begin position="29"/>
        <end position="43"/>
    </location>
</feature>
<dbReference type="STRING" id="404692.A0A0J6YSE4"/>
<feature type="region of interest" description="Disordered" evidence="1">
    <location>
        <begin position="149"/>
        <end position="168"/>
    </location>
</feature>
<feature type="region of interest" description="Disordered" evidence="1">
    <location>
        <begin position="26"/>
        <end position="90"/>
    </location>
</feature>
<feature type="compositionally biased region" description="Basic and acidic residues" evidence="1">
    <location>
        <begin position="67"/>
        <end position="90"/>
    </location>
</feature>
<protein>
    <submittedName>
        <fullName evidence="2">Uncharacterized protein</fullName>
    </submittedName>
</protein>